<evidence type="ECO:0000313" key="11">
    <source>
        <dbReference type="EMBL" id="CAF1029013.1"/>
    </source>
</evidence>
<dbReference type="Pfam" id="PF00792">
    <property type="entry name" value="PI3K_C2"/>
    <property type="match status" value="1"/>
</dbReference>
<keyword evidence="1" id="KW-0808">Transferase</keyword>
<evidence type="ECO:0000259" key="7">
    <source>
        <dbReference type="PROSITE" id="PS51544"/>
    </source>
</evidence>
<dbReference type="PANTHER" id="PTHR10048:SF111">
    <property type="entry name" value="PHOSPHATIDYLINOSITOL 3-KINASE AGE-1"/>
    <property type="match status" value="1"/>
</dbReference>
<dbReference type="InterPro" id="IPR035892">
    <property type="entry name" value="C2_domain_sf"/>
</dbReference>
<dbReference type="InterPro" id="IPR042236">
    <property type="entry name" value="PI3K_accessory_sf"/>
</dbReference>
<dbReference type="GO" id="GO:0005886">
    <property type="term" value="C:plasma membrane"/>
    <property type="evidence" value="ECO:0007669"/>
    <property type="project" value="TreeGrafter"/>
</dbReference>
<feature type="domain" description="PI3K/PI4K catalytic" evidence="6">
    <location>
        <begin position="773"/>
        <end position="1064"/>
    </location>
</feature>
<dbReference type="Gene3D" id="1.10.1070.11">
    <property type="entry name" value="Phosphatidylinositol 3-/4-kinase, catalytic domain"/>
    <property type="match status" value="1"/>
</dbReference>
<dbReference type="FunFam" id="1.10.1070.11:FF:000001">
    <property type="entry name" value="Phosphatidylinositol 4,5-bisphosphate 3-kinase catalytic subunit"/>
    <property type="match status" value="1"/>
</dbReference>
<dbReference type="Gene3D" id="1.25.40.70">
    <property type="entry name" value="Phosphatidylinositol 3-kinase, accessory domain (PIK)"/>
    <property type="match status" value="1"/>
</dbReference>
<feature type="domain" description="C2 PI3K-type" evidence="10">
    <location>
        <begin position="334"/>
        <end position="495"/>
    </location>
</feature>
<dbReference type="InterPro" id="IPR002420">
    <property type="entry name" value="PI3K-type_C2_dom"/>
</dbReference>
<dbReference type="InterPro" id="IPR015433">
    <property type="entry name" value="PI3/4_kinase"/>
</dbReference>
<dbReference type="PANTHER" id="PTHR10048">
    <property type="entry name" value="PHOSPHATIDYLINOSITOL KINASE"/>
    <property type="match status" value="1"/>
</dbReference>
<evidence type="ECO:0000256" key="2">
    <source>
        <dbReference type="ARBA" id="ARBA00022741"/>
    </source>
</evidence>
<evidence type="ECO:0000259" key="8">
    <source>
        <dbReference type="PROSITE" id="PS51545"/>
    </source>
</evidence>
<dbReference type="InterPro" id="IPR016024">
    <property type="entry name" value="ARM-type_fold"/>
</dbReference>
<dbReference type="SUPFAM" id="SSF48371">
    <property type="entry name" value="ARM repeat"/>
    <property type="match status" value="1"/>
</dbReference>
<dbReference type="InterPro" id="IPR011009">
    <property type="entry name" value="Kinase-like_dom_sf"/>
</dbReference>
<dbReference type="Pfam" id="PF00794">
    <property type="entry name" value="PI3K_rbd"/>
    <property type="match status" value="1"/>
</dbReference>
<dbReference type="InterPro" id="IPR018936">
    <property type="entry name" value="PI3/4_kinase_CS"/>
</dbReference>
<keyword evidence="12" id="KW-1185">Reference proteome</keyword>
<comment type="similarity">
    <text evidence="5">Belongs to the PI3/PI4-kinase family.</text>
</comment>
<dbReference type="GO" id="GO:0005942">
    <property type="term" value="C:phosphatidylinositol 3-kinase complex"/>
    <property type="evidence" value="ECO:0007669"/>
    <property type="project" value="TreeGrafter"/>
</dbReference>
<feature type="domain" description="PI3K-ABD" evidence="7">
    <location>
        <begin position="3"/>
        <end position="93"/>
    </location>
</feature>
<accession>A0A814IX02</accession>
<evidence type="ECO:0000313" key="12">
    <source>
        <dbReference type="Proteomes" id="UP000663832"/>
    </source>
</evidence>
<dbReference type="SUPFAM" id="SSF54236">
    <property type="entry name" value="Ubiquitin-like"/>
    <property type="match status" value="1"/>
</dbReference>
<dbReference type="Gene3D" id="3.10.20.770">
    <property type="match status" value="1"/>
</dbReference>
<feature type="domain" description="PIK helical" evidence="8">
    <location>
        <begin position="523"/>
        <end position="703"/>
    </location>
</feature>
<dbReference type="AlphaFoldDB" id="A0A814IX02"/>
<evidence type="ECO:0000256" key="4">
    <source>
        <dbReference type="ARBA" id="ARBA00022840"/>
    </source>
</evidence>
<dbReference type="PROSITE" id="PS50290">
    <property type="entry name" value="PI3_4_KINASE_3"/>
    <property type="match status" value="1"/>
</dbReference>
<dbReference type="GO" id="GO:0043491">
    <property type="term" value="P:phosphatidylinositol 3-kinase/protein kinase B signal transduction"/>
    <property type="evidence" value="ECO:0007669"/>
    <property type="project" value="TreeGrafter"/>
</dbReference>
<dbReference type="Pfam" id="PF00454">
    <property type="entry name" value="PI3_PI4_kinase"/>
    <property type="match status" value="1"/>
</dbReference>
<dbReference type="GO" id="GO:0048015">
    <property type="term" value="P:phosphatidylinositol-mediated signaling"/>
    <property type="evidence" value="ECO:0007669"/>
    <property type="project" value="TreeGrafter"/>
</dbReference>
<dbReference type="GO" id="GO:0016303">
    <property type="term" value="F:1-phosphatidylinositol-3-kinase activity"/>
    <property type="evidence" value="ECO:0007669"/>
    <property type="project" value="TreeGrafter"/>
</dbReference>
<dbReference type="Gene3D" id="3.30.1010.10">
    <property type="entry name" value="Phosphatidylinositol 3-kinase Catalytic Subunit, Chain A, domain 4"/>
    <property type="match status" value="1"/>
</dbReference>
<proteinExistence type="inferred from homology"/>
<dbReference type="Pfam" id="PF00613">
    <property type="entry name" value="PI3Ka"/>
    <property type="match status" value="1"/>
</dbReference>
<sequence length="1080" mass="125234">MSVPKKMVLDILLPNGCVIVVECEEDMTLDKIKQNTLSCIKRLTPFNDLVHDQKNYYLESVTSSAQVIPLYDEQVKLNELNLFYGYLSLREHDAFLDEKDDLALMSLLLGFPLDDFASTLEREACEARSLLNRLADMLVQESLKDLKRVGLQEQNTTSDTDEKQTSLVKSQGLLKQFGLTGEIRPVFVQVQERHSTSPICFNLSSSLYSSPIDIVANVISSKLSADNPTMTNEERMKIIKEYRSRYWLQAFGCEERLFGTKPLIQSRYIQTCLRLDKPLYFKLINIENTTGNGKKRCIAMIQEAIKQEEERKKPQKFGGRSNEIRQVANEKDIACRYFSLRILSGQLIPAGEFDEVKIIIGLYHGTQPLFPGSIIESRTVDTLNPDWQQEIKFDITLVNLPPASKLCCSIHFHRRRTSLLISDEWICIGWANLNVFNHNSCLIQGRQKVRFWPTETNNSKITASMYGFNERALAGINPDRSYPTIELEFPSYKYQIATLSPRNGLAMQAQTKNEQLLRSCAFQDDLEESGENAVQSDFYDWLRSIEFELTEQSRAELWDRRYECMHVPEALPRWLKCVNWSKRDDVLEAYKVVENWPTKNIDPLMTALELLDVDYPDPFVRFSAVRLLDTRIDDDRLLPVILQIVQAVKNEPYHDSALARFLLKRSLLNQQVGHFFYWHSRAEFKNPQYKVRFGLLLEAYLRYCGEYAEDLGRQVRTVDKLTFIAEIIQNSTHDELYNQKGYLAHLLTREGYTQNLQYFRSPVDYNIELGQLDLEHCRIMSSARRPLWLRWTNGSEYAEHYFPTFDLIFKNGDDLRQDMLALQFIQMIDIIWKGDGLDLSLLPYGCLATGYCSGLIEVVKNAKTIMNIQRLGSLKAQFQFDASALYKWIVKNNPGADKLKSAIDLFTRSCAGYCVITYVLGVADRHPDNIMVNERGQLFHIDFGHILGNFKMKYGIRRERTQLVLIDDFVRVITNNNTDKNPIETREFKNFKKLCIKGYRILRRQYRQIVCLFKLMMNCDLTELNSEADMAYLRQTFAIDIGANEQEACDRFEQVLLDSYKSSVKTRVDWVFHALHHIKS</sequence>
<dbReference type="GO" id="GO:0016477">
    <property type="term" value="P:cell migration"/>
    <property type="evidence" value="ECO:0007669"/>
    <property type="project" value="TreeGrafter"/>
</dbReference>
<keyword evidence="2" id="KW-0547">Nucleotide-binding</keyword>
<comment type="caution">
    <text evidence="11">The sequence shown here is derived from an EMBL/GenBank/DDBJ whole genome shotgun (WGS) entry which is preliminary data.</text>
</comment>
<dbReference type="Proteomes" id="UP000663832">
    <property type="component" value="Unassembled WGS sequence"/>
</dbReference>
<dbReference type="Pfam" id="PF02192">
    <property type="entry name" value="PI3K_p85B"/>
    <property type="match status" value="1"/>
</dbReference>
<dbReference type="Gene3D" id="2.60.40.150">
    <property type="entry name" value="C2 domain"/>
    <property type="match status" value="1"/>
</dbReference>
<evidence type="ECO:0000259" key="6">
    <source>
        <dbReference type="PROSITE" id="PS50290"/>
    </source>
</evidence>
<dbReference type="EMBL" id="CAJNOM010000092">
    <property type="protein sequence ID" value="CAF1029013.1"/>
    <property type="molecule type" value="Genomic_DNA"/>
</dbReference>
<evidence type="ECO:0000256" key="1">
    <source>
        <dbReference type="ARBA" id="ARBA00022679"/>
    </source>
</evidence>
<name>A0A814IX02_9BILA</name>
<feature type="domain" description="PI3K-RBD" evidence="9">
    <location>
        <begin position="183"/>
        <end position="285"/>
    </location>
</feature>
<dbReference type="InterPro" id="IPR036940">
    <property type="entry name" value="PI3/4_kinase_cat_sf"/>
</dbReference>
<evidence type="ECO:0000259" key="9">
    <source>
        <dbReference type="PROSITE" id="PS51546"/>
    </source>
</evidence>
<dbReference type="PROSITE" id="PS00916">
    <property type="entry name" value="PI3_4_KINASE_2"/>
    <property type="match status" value="1"/>
</dbReference>
<dbReference type="InterPro" id="IPR001263">
    <property type="entry name" value="PI3K_accessory_dom"/>
</dbReference>
<dbReference type="PROSITE" id="PS51545">
    <property type="entry name" value="PIK_HELICAL"/>
    <property type="match status" value="1"/>
</dbReference>
<evidence type="ECO:0000256" key="3">
    <source>
        <dbReference type="ARBA" id="ARBA00022777"/>
    </source>
</evidence>
<dbReference type="InterPro" id="IPR000403">
    <property type="entry name" value="PI3/4_kinase_cat_dom"/>
</dbReference>
<dbReference type="InterPro" id="IPR003113">
    <property type="entry name" value="PI3K_ABD"/>
</dbReference>
<dbReference type="PROSITE" id="PS51544">
    <property type="entry name" value="PI3K_ABD"/>
    <property type="match status" value="1"/>
</dbReference>
<dbReference type="SUPFAM" id="SSF49562">
    <property type="entry name" value="C2 domain (Calcium/lipid-binding domain, CaLB)"/>
    <property type="match status" value="1"/>
</dbReference>
<dbReference type="OrthoDB" id="67688at2759"/>
<keyword evidence="3" id="KW-0418">Kinase</keyword>
<dbReference type="GO" id="GO:0005737">
    <property type="term" value="C:cytoplasm"/>
    <property type="evidence" value="ECO:0007669"/>
    <property type="project" value="TreeGrafter"/>
</dbReference>
<dbReference type="InterPro" id="IPR000341">
    <property type="entry name" value="PI3K_Ras-bd_dom"/>
</dbReference>
<protein>
    <recommendedName>
        <fullName evidence="13">Phosphatidylinositol 3-kinase</fullName>
    </recommendedName>
</protein>
<dbReference type="InterPro" id="IPR029071">
    <property type="entry name" value="Ubiquitin-like_domsf"/>
</dbReference>
<evidence type="ECO:0000259" key="10">
    <source>
        <dbReference type="PROSITE" id="PS51547"/>
    </source>
</evidence>
<reference evidence="11" key="1">
    <citation type="submission" date="2021-02" db="EMBL/GenBank/DDBJ databases">
        <authorList>
            <person name="Nowell W R."/>
        </authorList>
    </citation>
    <scope>NUCLEOTIDE SEQUENCE</scope>
</reference>
<organism evidence="11 12">
    <name type="scientific">Adineta steineri</name>
    <dbReference type="NCBI Taxonomy" id="433720"/>
    <lineage>
        <taxon>Eukaryota</taxon>
        <taxon>Metazoa</taxon>
        <taxon>Spiralia</taxon>
        <taxon>Gnathifera</taxon>
        <taxon>Rotifera</taxon>
        <taxon>Eurotatoria</taxon>
        <taxon>Bdelloidea</taxon>
        <taxon>Adinetida</taxon>
        <taxon>Adinetidae</taxon>
        <taxon>Adineta</taxon>
    </lineage>
</organism>
<keyword evidence="4" id="KW-0067">ATP-binding</keyword>
<gene>
    <name evidence="11" type="ORF">QVE165_LOCUS16431</name>
</gene>
<evidence type="ECO:0000256" key="5">
    <source>
        <dbReference type="PROSITE-ProRule" id="PRU00880"/>
    </source>
</evidence>
<dbReference type="SUPFAM" id="SSF56112">
    <property type="entry name" value="Protein kinase-like (PK-like)"/>
    <property type="match status" value="1"/>
</dbReference>
<dbReference type="PROSITE" id="PS51547">
    <property type="entry name" value="C2_PI3K"/>
    <property type="match status" value="1"/>
</dbReference>
<evidence type="ECO:0008006" key="13">
    <source>
        <dbReference type="Google" id="ProtNLM"/>
    </source>
</evidence>
<dbReference type="SMART" id="SM00146">
    <property type="entry name" value="PI3Kc"/>
    <property type="match status" value="1"/>
</dbReference>
<dbReference type="GO" id="GO:0005524">
    <property type="term" value="F:ATP binding"/>
    <property type="evidence" value="ECO:0007669"/>
    <property type="project" value="UniProtKB-KW"/>
</dbReference>
<dbReference type="GO" id="GO:0035005">
    <property type="term" value="F:1-phosphatidylinositol-4-phosphate 3-kinase activity"/>
    <property type="evidence" value="ECO:0007669"/>
    <property type="project" value="TreeGrafter"/>
</dbReference>
<dbReference type="PROSITE" id="PS51546">
    <property type="entry name" value="PI3K_RBD"/>
    <property type="match status" value="1"/>
</dbReference>
<dbReference type="PROSITE" id="PS00915">
    <property type="entry name" value="PI3_4_KINASE_1"/>
    <property type="match status" value="1"/>
</dbReference>
<dbReference type="SMART" id="SM00145">
    <property type="entry name" value="PI3Ka"/>
    <property type="match status" value="1"/>
</dbReference>